<dbReference type="InterPro" id="IPR012318">
    <property type="entry name" value="HTH_CRP"/>
</dbReference>
<keyword evidence="7" id="KW-1185">Reference proteome</keyword>
<dbReference type="GO" id="GO:0003700">
    <property type="term" value="F:DNA-binding transcription factor activity"/>
    <property type="evidence" value="ECO:0007669"/>
    <property type="project" value="TreeGrafter"/>
</dbReference>
<dbReference type="InterPro" id="IPR018490">
    <property type="entry name" value="cNMP-bd_dom_sf"/>
</dbReference>
<evidence type="ECO:0000313" key="7">
    <source>
        <dbReference type="Proteomes" id="UP000294593"/>
    </source>
</evidence>
<evidence type="ECO:0000259" key="4">
    <source>
        <dbReference type="PROSITE" id="PS50042"/>
    </source>
</evidence>
<dbReference type="CDD" id="cd00038">
    <property type="entry name" value="CAP_ED"/>
    <property type="match status" value="1"/>
</dbReference>
<keyword evidence="2" id="KW-0238">DNA-binding</keyword>
<keyword evidence="1" id="KW-0805">Transcription regulation</keyword>
<dbReference type="PROSITE" id="PS51063">
    <property type="entry name" value="HTH_CRP_2"/>
    <property type="match status" value="1"/>
</dbReference>
<evidence type="ECO:0000256" key="3">
    <source>
        <dbReference type="ARBA" id="ARBA00023163"/>
    </source>
</evidence>
<dbReference type="PANTHER" id="PTHR24567">
    <property type="entry name" value="CRP FAMILY TRANSCRIPTIONAL REGULATORY PROTEIN"/>
    <property type="match status" value="1"/>
</dbReference>
<evidence type="ECO:0000256" key="1">
    <source>
        <dbReference type="ARBA" id="ARBA00023015"/>
    </source>
</evidence>
<dbReference type="Gene3D" id="1.10.10.10">
    <property type="entry name" value="Winged helix-like DNA-binding domain superfamily/Winged helix DNA-binding domain"/>
    <property type="match status" value="1"/>
</dbReference>
<evidence type="ECO:0000313" key="6">
    <source>
        <dbReference type="EMBL" id="TDP82991.1"/>
    </source>
</evidence>
<dbReference type="InterPro" id="IPR050397">
    <property type="entry name" value="Env_Response_Regulators"/>
</dbReference>
<dbReference type="GO" id="GO:0003677">
    <property type="term" value="F:DNA binding"/>
    <property type="evidence" value="ECO:0007669"/>
    <property type="project" value="UniProtKB-KW"/>
</dbReference>
<dbReference type="InterPro" id="IPR014710">
    <property type="entry name" value="RmlC-like_jellyroll"/>
</dbReference>
<evidence type="ECO:0000256" key="2">
    <source>
        <dbReference type="ARBA" id="ARBA00023125"/>
    </source>
</evidence>
<sequence length="233" mass="25247">MTPTHDAPTLALLRQGRWFSGLPEGFQHRLVQPGHRVQLARGERLFARGDANSGLYAVLSGAISVGAVGPGGKEALVAVAEAPQWFGEIALIDGGLRTHNADAREASTLLWLPLAELHALLAEDPRRWQAFGQLAMEKLRALFMGVEELALLAAPARVARRLLSLATAHGQLAEGQTRDALQLNQEQLGAMLALTRQTVNLVLKDFEARGLLRCQYGRIDILDWAALGREGEG</sequence>
<dbReference type="Pfam" id="PF13545">
    <property type="entry name" value="HTH_Crp_2"/>
    <property type="match status" value="1"/>
</dbReference>
<dbReference type="SUPFAM" id="SSF51206">
    <property type="entry name" value="cAMP-binding domain-like"/>
    <property type="match status" value="1"/>
</dbReference>
<reference evidence="6 7" key="1">
    <citation type="submission" date="2019-03" db="EMBL/GenBank/DDBJ databases">
        <title>Genomic Encyclopedia of Type Strains, Phase IV (KMG-IV): sequencing the most valuable type-strain genomes for metagenomic binning, comparative biology and taxonomic classification.</title>
        <authorList>
            <person name="Goeker M."/>
        </authorList>
    </citation>
    <scope>NUCLEOTIDE SEQUENCE [LARGE SCALE GENOMIC DNA]</scope>
    <source>
        <strain evidence="6 7">DSM 11901</strain>
    </source>
</reference>
<dbReference type="Pfam" id="PF00027">
    <property type="entry name" value="cNMP_binding"/>
    <property type="match status" value="1"/>
</dbReference>
<dbReference type="Gene3D" id="2.60.120.10">
    <property type="entry name" value="Jelly Rolls"/>
    <property type="match status" value="1"/>
</dbReference>
<dbReference type="SMART" id="SM00100">
    <property type="entry name" value="cNMP"/>
    <property type="match status" value="1"/>
</dbReference>
<proteinExistence type="predicted"/>
<gene>
    <name evidence="6" type="ORF">EV672_105178</name>
</gene>
<dbReference type="Proteomes" id="UP000294593">
    <property type="component" value="Unassembled WGS sequence"/>
</dbReference>
<organism evidence="6 7">
    <name type="scientific">Aquabacterium commune</name>
    <dbReference type="NCBI Taxonomy" id="70586"/>
    <lineage>
        <taxon>Bacteria</taxon>
        <taxon>Pseudomonadati</taxon>
        <taxon>Pseudomonadota</taxon>
        <taxon>Betaproteobacteria</taxon>
        <taxon>Burkholderiales</taxon>
        <taxon>Aquabacterium</taxon>
    </lineage>
</organism>
<dbReference type="EMBL" id="SNXW01000005">
    <property type="protein sequence ID" value="TDP82991.1"/>
    <property type="molecule type" value="Genomic_DNA"/>
</dbReference>
<name>A0A4R6RA75_9BURK</name>
<evidence type="ECO:0000259" key="5">
    <source>
        <dbReference type="PROSITE" id="PS51063"/>
    </source>
</evidence>
<dbReference type="SMART" id="SM00419">
    <property type="entry name" value="HTH_CRP"/>
    <property type="match status" value="1"/>
</dbReference>
<dbReference type="PANTHER" id="PTHR24567:SF74">
    <property type="entry name" value="HTH-TYPE TRANSCRIPTIONAL REGULATOR ARCR"/>
    <property type="match status" value="1"/>
</dbReference>
<dbReference type="GO" id="GO:0005829">
    <property type="term" value="C:cytosol"/>
    <property type="evidence" value="ECO:0007669"/>
    <property type="project" value="TreeGrafter"/>
</dbReference>
<dbReference type="RefSeq" id="WP_208110756.1">
    <property type="nucleotide sequence ID" value="NZ_SNXW01000005.1"/>
</dbReference>
<dbReference type="InterPro" id="IPR000595">
    <property type="entry name" value="cNMP-bd_dom"/>
</dbReference>
<dbReference type="SUPFAM" id="SSF46785">
    <property type="entry name" value="Winged helix' DNA-binding domain"/>
    <property type="match status" value="1"/>
</dbReference>
<dbReference type="InterPro" id="IPR036388">
    <property type="entry name" value="WH-like_DNA-bd_sf"/>
</dbReference>
<dbReference type="PROSITE" id="PS50042">
    <property type="entry name" value="CNMP_BINDING_3"/>
    <property type="match status" value="1"/>
</dbReference>
<dbReference type="AlphaFoldDB" id="A0A4R6RA75"/>
<dbReference type="InterPro" id="IPR036390">
    <property type="entry name" value="WH_DNA-bd_sf"/>
</dbReference>
<comment type="caution">
    <text evidence="6">The sequence shown here is derived from an EMBL/GenBank/DDBJ whole genome shotgun (WGS) entry which is preliminary data.</text>
</comment>
<feature type="domain" description="HTH crp-type" evidence="5">
    <location>
        <begin position="152"/>
        <end position="225"/>
    </location>
</feature>
<feature type="domain" description="Cyclic nucleotide-binding" evidence="4">
    <location>
        <begin position="18"/>
        <end position="121"/>
    </location>
</feature>
<keyword evidence="3" id="KW-0804">Transcription</keyword>
<accession>A0A4R6RA75</accession>
<protein>
    <submittedName>
        <fullName evidence="6">CRP-like cAMP-binding protein</fullName>
    </submittedName>
</protein>